<dbReference type="AlphaFoldDB" id="A0A382ED70"/>
<accession>A0A382ED70</accession>
<dbReference type="SUPFAM" id="SSF53448">
    <property type="entry name" value="Nucleotide-diphospho-sugar transferases"/>
    <property type="match status" value="1"/>
</dbReference>
<dbReference type="EMBL" id="UINC01043634">
    <property type="protein sequence ID" value="SVB47951.1"/>
    <property type="molecule type" value="Genomic_DNA"/>
</dbReference>
<proteinExistence type="predicted"/>
<protein>
    <recommendedName>
        <fullName evidence="2">MobA-like NTP transferase domain-containing protein</fullName>
    </recommendedName>
</protein>
<organism evidence="1">
    <name type="scientific">marine metagenome</name>
    <dbReference type="NCBI Taxonomy" id="408172"/>
    <lineage>
        <taxon>unclassified sequences</taxon>
        <taxon>metagenomes</taxon>
        <taxon>ecological metagenomes</taxon>
    </lineage>
</organism>
<name>A0A382ED70_9ZZZZ</name>
<evidence type="ECO:0008006" key="2">
    <source>
        <dbReference type="Google" id="ProtNLM"/>
    </source>
</evidence>
<gene>
    <name evidence="1" type="ORF">METZ01_LOCUS200805</name>
</gene>
<feature type="non-terminal residue" evidence="1">
    <location>
        <position position="45"/>
    </location>
</feature>
<evidence type="ECO:0000313" key="1">
    <source>
        <dbReference type="EMBL" id="SVB47951.1"/>
    </source>
</evidence>
<dbReference type="InterPro" id="IPR029044">
    <property type="entry name" value="Nucleotide-diphossugar_trans"/>
</dbReference>
<reference evidence="1" key="1">
    <citation type="submission" date="2018-05" db="EMBL/GenBank/DDBJ databases">
        <authorList>
            <person name="Lanie J.A."/>
            <person name="Ng W.-L."/>
            <person name="Kazmierczak K.M."/>
            <person name="Andrzejewski T.M."/>
            <person name="Davidsen T.M."/>
            <person name="Wayne K.J."/>
            <person name="Tettelin H."/>
            <person name="Glass J.I."/>
            <person name="Rusch D."/>
            <person name="Podicherti R."/>
            <person name="Tsui H.-C.T."/>
            <person name="Winkler M.E."/>
        </authorList>
    </citation>
    <scope>NUCLEOTIDE SEQUENCE</scope>
</reference>
<sequence length="45" mass="5158">MGESKPLLKWYGKSLIEFHIDVLNSLKIKPTIVLGFCSQKIIQKI</sequence>